<accession>A0A0L0DVQ2</accession>
<name>A0A0L0DVQ2_THETB</name>
<dbReference type="GO" id="GO:0006754">
    <property type="term" value="P:ATP biosynthetic process"/>
    <property type="evidence" value="ECO:0007669"/>
    <property type="project" value="TreeGrafter"/>
</dbReference>
<protein>
    <submittedName>
        <fullName evidence="3">NUDIX hydrolase</fullName>
    </submittedName>
</protein>
<dbReference type="PROSITE" id="PS51462">
    <property type="entry name" value="NUDIX"/>
    <property type="match status" value="1"/>
</dbReference>
<dbReference type="EMBL" id="GL349439">
    <property type="protein sequence ID" value="KNC55593.1"/>
    <property type="molecule type" value="Genomic_DNA"/>
</dbReference>
<dbReference type="InterPro" id="IPR051325">
    <property type="entry name" value="Nudix_hydrolase_domain"/>
</dbReference>
<dbReference type="eggNOG" id="ENOG502QRT6">
    <property type="taxonomic scope" value="Eukaryota"/>
</dbReference>
<dbReference type="Pfam" id="PF05605">
    <property type="entry name" value="zf-Di19"/>
    <property type="match status" value="1"/>
</dbReference>
<evidence type="ECO:0000259" key="2">
    <source>
        <dbReference type="PROSITE" id="PS51462"/>
    </source>
</evidence>
<keyword evidence="4" id="KW-1185">Reference proteome</keyword>
<dbReference type="OrthoDB" id="447842at2759"/>
<dbReference type="OMA" id="RMRFIFY"/>
<proteinExistence type="predicted"/>
<evidence type="ECO:0000313" key="4">
    <source>
        <dbReference type="Proteomes" id="UP000054408"/>
    </source>
</evidence>
<dbReference type="PROSITE" id="PS00893">
    <property type="entry name" value="NUDIX_BOX"/>
    <property type="match status" value="1"/>
</dbReference>
<evidence type="ECO:0000313" key="3">
    <source>
        <dbReference type="EMBL" id="KNC55593.1"/>
    </source>
</evidence>
<sequence>MSATKTCNIVACIVAVGESGASAAAGKVKRAVEVIDGAWAGECCAVGAAAEAVAAACAAAADAGAAGALVVAMADASETSVQSVLQILVHVKRTEPGWLRVVWSEEGSESAEIRLALCRGGAAMVTASATALDEALTLAGGDAAARSEDQGVACPFCGVNGFDELGLWAHVPLFHMVERNEVSGSRCPLCPRKRLDDPFPVHLFTKHYPPHLPPHEENAQPGLLYAFALVVVVRPVDGAILVVQEFDDQGFWLPGGRVDPGEGLAAAAVRETREEAGIDVRLTGILRMEFFPRPRYVRQRIVFLAEVEDPNQRPKTVPDFQSAGAAWATLDELRQVSLRGSEPLVWATYLSRGGRASPLSLLHEAGGGLPPGVTNDDIASYKTRR</sequence>
<dbReference type="AlphaFoldDB" id="A0A0L0DVQ2"/>
<dbReference type="RefSeq" id="XP_013761366.1">
    <property type="nucleotide sequence ID" value="XM_013905912.1"/>
</dbReference>
<dbReference type="SUPFAM" id="SSF55811">
    <property type="entry name" value="Nudix"/>
    <property type="match status" value="1"/>
</dbReference>
<dbReference type="InterPro" id="IPR000086">
    <property type="entry name" value="NUDIX_hydrolase_dom"/>
</dbReference>
<gene>
    <name evidence="3" type="ORF">AMSG_01860</name>
</gene>
<dbReference type="Proteomes" id="UP000054408">
    <property type="component" value="Unassembled WGS sequence"/>
</dbReference>
<feature type="domain" description="Nudix hydrolase" evidence="2">
    <location>
        <begin position="223"/>
        <end position="350"/>
    </location>
</feature>
<reference evidence="3 4" key="1">
    <citation type="submission" date="2010-05" db="EMBL/GenBank/DDBJ databases">
        <title>The Genome Sequence of Thecamonas trahens ATCC 50062.</title>
        <authorList>
            <consortium name="The Broad Institute Genome Sequencing Platform"/>
            <person name="Russ C."/>
            <person name="Cuomo C."/>
            <person name="Shea T."/>
            <person name="Young S.K."/>
            <person name="Zeng Q."/>
            <person name="Koehrsen M."/>
            <person name="Haas B."/>
            <person name="Borodovsky M."/>
            <person name="Guigo R."/>
            <person name="Alvarado L."/>
            <person name="Berlin A."/>
            <person name="Bochicchio J."/>
            <person name="Borenstein D."/>
            <person name="Chapman S."/>
            <person name="Chen Z."/>
            <person name="Freedman E."/>
            <person name="Gellesch M."/>
            <person name="Goldberg J."/>
            <person name="Griggs A."/>
            <person name="Gujja S."/>
            <person name="Heilman E."/>
            <person name="Heiman D."/>
            <person name="Hepburn T."/>
            <person name="Howarth C."/>
            <person name="Jen D."/>
            <person name="Larson L."/>
            <person name="Mehta T."/>
            <person name="Park D."/>
            <person name="Pearson M."/>
            <person name="Roberts A."/>
            <person name="Saif S."/>
            <person name="Shenoy N."/>
            <person name="Sisk P."/>
            <person name="Stolte C."/>
            <person name="Sykes S."/>
            <person name="Thomson T."/>
            <person name="Walk T."/>
            <person name="White J."/>
            <person name="Yandava C."/>
            <person name="Burger G."/>
            <person name="Gray M.W."/>
            <person name="Holland P.W.H."/>
            <person name="King N."/>
            <person name="Lang F.B.F."/>
            <person name="Roger A.J."/>
            <person name="Ruiz-Trillo I."/>
            <person name="Lander E."/>
            <person name="Nusbaum C."/>
        </authorList>
    </citation>
    <scope>NUCLEOTIDE SEQUENCE [LARGE SCALE GENOMIC DNA]</scope>
    <source>
        <strain evidence="3 4">ATCC 50062</strain>
    </source>
</reference>
<dbReference type="PANTHER" id="PTHR21340">
    <property type="entry name" value="DIADENOSINE 5,5-P1,P4-TETRAPHOSPHATE PYROPHOSPHOHYDROLASE MUTT"/>
    <property type="match status" value="1"/>
</dbReference>
<dbReference type="InterPro" id="IPR020084">
    <property type="entry name" value="NUDIX_hydrolase_CS"/>
</dbReference>
<dbReference type="InterPro" id="IPR008598">
    <property type="entry name" value="Di19_Zn-bd"/>
</dbReference>
<dbReference type="InterPro" id="IPR015797">
    <property type="entry name" value="NUDIX_hydrolase-like_dom_sf"/>
</dbReference>
<dbReference type="GeneID" id="25561583"/>
<dbReference type="Pfam" id="PF00293">
    <property type="entry name" value="NUDIX"/>
    <property type="match status" value="1"/>
</dbReference>
<organism evidence="3 4">
    <name type="scientific">Thecamonas trahens ATCC 50062</name>
    <dbReference type="NCBI Taxonomy" id="461836"/>
    <lineage>
        <taxon>Eukaryota</taxon>
        <taxon>Apusozoa</taxon>
        <taxon>Apusomonadida</taxon>
        <taxon>Apusomonadidae</taxon>
        <taxon>Thecamonas</taxon>
    </lineage>
</organism>
<keyword evidence="1 3" id="KW-0378">Hydrolase</keyword>
<dbReference type="GO" id="GO:0006167">
    <property type="term" value="P:AMP biosynthetic process"/>
    <property type="evidence" value="ECO:0007669"/>
    <property type="project" value="TreeGrafter"/>
</dbReference>
<dbReference type="Gene3D" id="3.90.79.10">
    <property type="entry name" value="Nucleoside Triphosphate Pyrophosphohydrolase"/>
    <property type="match status" value="1"/>
</dbReference>
<evidence type="ECO:0000256" key="1">
    <source>
        <dbReference type="ARBA" id="ARBA00022801"/>
    </source>
</evidence>
<dbReference type="PANTHER" id="PTHR21340:SF0">
    <property type="entry name" value="BIS(5'-NUCLEOSYL)-TETRAPHOSPHATASE [ASYMMETRICAL]"/>
    <property type="match status" value="1"/>
</dbReference>
<dbReference type="GO" id="GO:0004081">
    <property type="term" value="F:bis(5'-nucleosyl)-tetraphosphatase (asymmetrical) activity"/>
    <property type="evidence" value="ECO:0007669"/>
    <property type="project" value="TreeGrafter"/>
</dbReference>